<dbReference type="PANTHER" id="PTHR11199:SF6">
    <property type="entry name" value="COHESIN SUBUNIT SA-1"/>
    <property type="match status" value="1"/>
</dbReference>
<comment type="caution">
    <text evidence="3">The sequence shown here is derived from an EMBL/GenBank/DDBJ whole genome shotgun (WGS) entry which is preliminary data.</text>
</comment>
<dbReference type="GO" id="GO:0005634">
    <property type="term" value="C:nucleus"/>
    <property type="evidence" value="ECO:0007669"/>
    <property type="project" value="TreeGrafter"/>
</dbReference>
<evidence type="ECO:0000313" key="3">
    <source>
        <dbReference type="EMBL" id="GLD58062.1"/>
    </source>
</evidence>
<dbReference type="Pfam" id="PF21581">
    <property type="entry name" value="SCD"/>
    <property type="match status" value="1"/>
</dbReference>
<dbReference type="PANTHER" id="PTHR11199">
    <property type="entry name" value="STROMAL ANTIGEN"/>
    <property type="match status" value="1"/>
</dbReference>
<evidence type="ECO:0000256" key="1">
    <source>
        <dbReference type="ARBA" id="ARBA00005486"/>
    </source>
</evidence>
<sequence>MEKLELLLQKRKELQENQDEIENGDEPIFKGIFVHRHRDANCRDPSHLYFEEIGVWMKMYSDAFFNDSYLKYVGWDYAYVGKERKGLKCSNSAEPAEDALSGTEDCENVYHLVGSFAASHRQWLLLLENSAGRTGPC</sequence>
<dbReference type="GO" id="GO:0003682">
    <property type="term" value="F:chromatin binding"/>
    <property type="evidence" value="ECO:0007669"/>
    <property type="project" value="TreeGrafter"/>
</dbReference>
<dbReference type="AlphaFoldDB" id="A0AAD3MN51"/>
<accession>A0AAD3MN51</accession>
<name>A0AAD3MN51_LATJO</name>
<reference evidence="3" key="1">
    <citation type="submission" date="2022-08" db="EMBL/GenBank/DDBJ databases">
        <title>Genome sequencing of akame (Lates japonicus).</title>
        <authorList>
            <person name="Hashiguchi Y."/>
            <person name="Takahashi H."/>
        </authorList>
    </citation>
    <scope>NUCLEOTIDE SEQUENCE</scope>
    <source>
        <strain evidence="3">Kochi</strain>
    </source>
</reference>
<organism evidence="3 4">
    <name type="scientific">Lates japonicus</name>
    <name type="common">Japanese lates</name>
    <dbReference type="NCBI Taxonomy" id="270547"/>
    <lineage>
        <taxon>Eukaryota</taxon>
        <taxon>Metazoa</taxon>
        <taxon>Chordata</taxon>
        <taxon>Craniata</taxon>
        <taxon>Vertebrata</taxon>
        <taxon>Euteleostomi</taxon>
        <taxon>Actinopterygii</taxon>
        <taxon>Neopterygii</taxon>
        <taxon>Teleostei</taxon>
        <taxon>Neoteleostei</taxon>
        <taxon>Acanthomorphata</taxon>
        <taxon>Carangaria</taxon>
        <taxon>Carangaria incertae sedis</taxon>
        <taxon>Centropomidae</taxon>
        <taxon>Lates</taxon>
    </lineage>
</organism>
<feature type="domain" description="SCD" evidence="2">
    <location>
        <begin position="51"/>
        <end position="75"/>
    </location>
</feature>
<protein>
    <submittedName>
        <fullName evidence="3">Cohesin subunit SA-1 isoform X3</fullName>
    </submittedName>
</protein>
<dbReference type="GO" id="GO:0007062">
    <property type="term" value="P:sister chromatid cohesion"/>
    <property type="evidence" value="ECO:0007669"/>
    <property type="project" value="TreeGrafter"/>
</dbReference>
<dbReference type="InterPro" id="IPR020839">
    <property type="entry name" value="SCD"/>
</dbReference>
<dbReference type="GO" id="GO:0008278">
    <property type="term" value="C:cohesin complex"/>
    <property type="evidence" value="ECO:0007669"/>
    <property type="project" value="TreeGrafter"/>
</dbReference>
<evidence type="ECO:0000259" key="2">
    <source>
        <dbReference type="Pfam" id="PF21581"/>
    </source>
</evidence>
<comment type="similarity">
    <text evidence="1">Belongs to the SCC3 family.</text>
</comment>
<dbReference type="EMBL" id="BRZM01004564">
    <property type="protein sequence ID" value="GLD58062.1"/>
    <property type="molecule type" value="Genomic_DNA"/>
</dbReference>
<dbReference type="Proteomes" id="UP001279410">
    <property type="component" value="Unassembled WGS sequence"/>
</dbReference>
<gene>
    <name evidence="3" type="ORF">AKAME5_002880000</name>
</gene>
<proteinExistence type="inferred from homology"/>
<keyword evidence="4" id="KW-1185">Reference proteome</keyword>
<dbReference type="InterPro" id="IPR039662">
    <property type="entry name" value="Cohesin_Scc3/SA"/>
</dbReference>
<dbReference type="GO" id="GO:0000785">
    <property type="term" value="C:chromatin"/>
    <property type="evidence" value="ECO:0007669"/>
    <property type="project" value="TreeGrafter"/>
</dbReference>
<evidence type="ECO:0000313" key="4">
    <source>
        <dbReference type="Proteomes" id="UP001279410"/>
    </source>
</evidence>